<comment type="caution">
    <text evidence="5">The sequence shown here is derived from an EMBL/GenBank/DDBJ whole genome shotgun (WGS) entry which is preliminary data.</text>
</comment>
<evidence type="ECO:0000256" key="1">
    <source>
        <dbReference type="ARBA" id="ARBA00022729"/>
    </source>
</evidence>
<accession>A0ABV5LH81</accession>
<dbReference type="InterPro" id="IPR000413">
    <property type="entry name" value="Integrin_alpha"/>
</dbReference>
<evidence type="ECO:0000313" key="6">
    <source>
        <dbReference type="Proteomes" id="UP001589753"/>
    </source>
</evidence>
<proteinExistence type="predicted"/>
<keyword evidence="4" id="KW-0325">Glycoprotein</keyword>
<protein>
    <submittedName>
        <fullName evidence="5">FG-GAP-like repeat-containing protein</fullName>
    </submittedName>
</protein>
<sequence length="497" mass="49831">MCTLYDLLTAVHARCGAWEGIRFVVNRRFSYGGWRAAALLVAVVVAAPLSAAPPAAARHGAVPGDVNGDGYRDAVLPAPGANVAGKEGAGAVVVLYGSKSGLSTSRRAVITQNTAGVPGSAEAHDGFGGATATADLNRDGYADLVVSTPFEDTTRGRDVGMVTVLWGGKKGLTSGTDLPATNPGAYYGLDVAALSAGPGAATQVLVGGYEGTMRFAGPFTRSGTYGEAVENRDTASVNSVALGDFAAGGRPDEVVVTVRLSELSGGQVYVNPVRGGAQQQGNGLIAAAGDVNGDGYDDLVVGDPDDPQSADDGALGGRLLLWYGSARGIAWEAQPVRLTQNTPGVPGASEKGDNFGAALAVADLNRDGLADIVVGSPLEDTGKTDAGQVTVIPGRQTGSLGTGAYAYTQDTAGIPGAGETGDSFGTSVAVGDINGDGKPELFLSAAEENTSTGAVWVLPGDTGGPTTRGSYLITAPSVGFSQRDNTLLGGNGLLGVI</sequence>
<keyword evidence="2" id="KW-0677">Repeat</keyword>
<organism evidence="5 6">
    <name type="scientific">Streptomyces heliomycini</name>
    <dbReference type="NCBI Taxonomy" id="284032"/>
    <lineage>
        <taxon>Bacteria</taxon>
        <taxon>Bacillati</taxon>
        <taxon>Actinomycetota</taxon>
        <taxon>Actinomycetes</taxon>
        <taxon>Kitasatosporales</taxon>
        <taxon>Streptomycetaceae</taxon>
        <taxon>Streptomyces</taxon>
    </lineage>
</organism>
<keyword evidence="1" id="KW-0732">Signal</keyword>
<evidence type="ECO:0000256" key="3">
    <source>
        <dbReference type="ARBA" id="ARBA00022801"/>
    </source>
</evidence>
<dbReference type="InterPro" id="IPR013517">
    <property type="entry name" value="FG-GAP"/>
</dbReference>
<evidence type="ECO:0000256" key="2">
    <source>
        <dbReference type="ARBA" id="ARBA00022737"/>
    </source>
</evidence>
<dbReference type="SUPFAM" id="SSF69318">
    <property type="entry name" value="Integrin alpha N-terminal domain"/>
    <property type="match status" value="1"/>
</dbReference>
<dbReference type="InterPro" id="IPR013519">
    <property type="entry name" value="Int_alpha_beta-p"/>
</dbReference>
<keyword evidence="3" id="KW-0378">Hydrolase</keyword>
<dbReference type="InterPro" id="IPR028994">
    <property type="entry name" value="Integrin_alpha_N"/>
</dbReference>
<reference evidence="5 6" key="1">
    <citation type="submission" date="2024-09" db="EMBL/GenBank/DDBJ databases">
        <authorList>
            <person name="Sun Q."/>
            <person name="Mori K."/>
        </authorList>
    </citation>
    <scope>NUCLEOTIDE SEQUENCE [LARGE SCALE GENOMIC DNA]</scope>
    <source>
        <strain evidence="5 6">JCM 9767</strain>
    </source>
</reference>
<dbReference type="Gene3D" id="2.130.10.130">
    <property type="entry name" value="Integrin alpha, N-terminal"/>
    <property type="match status" value="4"/>
</dbReference>
<evidence type="ECO:0000256" key="4">
    <source>
        <dbReference type="ARBA" id="ARBA00023180"/>
    </source>
</evidence>
<dbReference type="SMART" id="SM00191">
    <property type="entry name" value="Int_alpha"/>
    <property type="match status" value="5"/>
</dbReference>
<dbReference type="EMBL" id="JBHMDI010000123">
    <property type="protein sequence ID" value="MFB9351539.1"/>
    <property type="molecule type" value="Genomic_DNA"/>
</dbReference>
<dbReference type="Pfam" id="PF01839">
    <property type="entry name" value="FG-GAP"/>
    <property type="match status" value="4"/>
</dbReference>
<keyword evidence="6" id="KW-1185">Reference proteome</keyword>
<dbReference type="PROSITE" id="PS51470">
    <property type="entry name" value="FG_GAP"/>
    <property type="match status" value="3"/>
</dbReference>
<name>A0ABV5LH81_9ACTN</name>
<gene>
    <name evidence="5" type="ORF">ACFFUA_29595</name>
</gene>
<dbReference type="RefSeq" id="WP_234319123.1">
    <property type="nucleotide sequence ID" value="NZ_JBHMDI010000123.1"/>
</dbReference>
<dbReference type="PANTHER" id="PTHR23221:SF7">
    <property type="entry name" value="PHOSPHATIDYLINOSITOL-GLYCAN-SPECIFIC PHOSPHOLIPASE D"/>
    <property type="match status" value="1"/>
</dbReference>
<evidence type="ECO:0000313" key="5">
    <source>
        <dbReference type="EMBL" id="MFB9351539.1"/>
    </source>
</evidence>
<dbReference type="PRINTS" id="PR01185">
    <property type="entry name" value="INTEGRINA"/>
</dbReference>
<dbReference type="PANTHER" id="PTHR23221">
    <property type="entry name" value="GLYCOSYLPHOSPHATIDYLINOSITOL PHOSPHOLIPASE D"/>
    <property type="match status" value="1"/>
</dbReference>
<dbReference type="Proteomes" id="UP001589753">
    <property type="component" value="Unassembled WGS sequence"/>
</dbReference>